<dbReference type="GO" id="GO:0007094">
    <property type="term" value="P:mitotic spindle assembly checkpoint signaling"/>
    <property type="evidence" value="ECO:0007669"/>
    <property type="project" value="EnsemblFungi"/>
</dbReference>
<dbReference type="AlphaFoldDB" id="G0WF59"/>
<dbReference type="GO" id="GO:0005634">
    <property type="term" value="C:nucleus"/>
    <property type="evidence" value="ECO:0007669"/>
    <property type="project" value="EnsemblFungi"/>
</dbReference>
<dbReference type="GO" id="GO:0000159">
    <property type="term" value="C:protein phosphatase type 2A complex"/>
    <property type="evidence" value="ECO:0007669"/>
    <property type="project" value="EnsemblFungi"/>
</dbReference>
<dbReference type="GO" id="GO:0090443">
    <property type="term" value="C:FAR/SIN/STRIPAK complex"/>
    <property type="evidence" value="ECO:0007669"/>
    <property type="project" value="EnsemblFungi"/>
</dbReference>
<reference evidence="5 6" key="1">
    <citation type="journal article" date="2011" name="Proc. Natl. Acad. Sci. U.S.A.">
        <title>Evolutionary erosion of yeast sex chromosomes by mating-type switching accidents.</title>
        <authorList>
            <person name="Gordon J.L."/>
            <person name="Armisen D."/>
            <person name="Proux-Wera E."/>
            <person name="Oheigeartaigh S.S."/>
            <person name="Byrne K.P."/>
            <person name="Wolfe K.H."/>
        </authorList>
    </citation>
    <scope>NUCLEOTIDE SEQUENCE [LARGE SCALE GENOMIC DNA]</scope>
    <source>
        <strain evidence="6">ATCC 10597 / BCRC 20456 / CBS 421 / NBRC 0211 / NRRL Y-12639</strain>
    </source>
</reference>
<dbReference type="GO" id="GO:0031030">
    <property type="term" value="P:negative regulation of septation initiation signaling"/>
    <property type="evidence" value="ECO:0007669"/>
    <property type="project" value="EnsemblFungi"/>
</dbReference>
<gene>
    <name evidence="5" type="primary">NDAI0H02460</name>
    <name evidence="5" type="ordered locus">NDAI_0H02460</name>
</gene>
<dbReference type="InterPro" id="IPR051023">
    <property type="entry name" value="PP2A_Regulatory_Subunit_A"/>
</dbReference>
<dbReference type="InterPro" id="IPR016024">
    <property type="entry name" value="ARM-type_fold"/>
</dbReference>
<keyword evidence="1" id="KW-0677">Repeat</keyword>
<feature type="domain" description="Phosphatase PP2A regulatory subunit A/Splicing factor 3B subunit 1-like HEAT repeat" evidence="4">
    <location>
        <begin position="303"/>
        <end position="373"/>
    </location>
</feature>
<dbReference type="GO" id="GO:0005934">
    <property type="term" value="C:cellular bud tip"/>
    <property type="evidence" value="ECO:0007669"/>
    <property type="project" value="EnsemblFungi"/>
</dbReference>
<dbReference type="STRING" id="1071378.G0WF59"/>
<dbReference type="GO" id="GO:0006417">
    <property type="term" value="P:regulation of translation"/>
    <property type="evidence" value="ECO:0007669"/>
    <property type="project" value="EnsemblFungi"/>
</dbReference>
<dbReference type="GO" id="GO:0005816">
    <property type="term" value="C:spindle pole body"/>
    <property type="evidence" value="ECO:0007669"/>
    <property type="project" value="EnsemblFungi"/>
</dbReference>
<feature type="repeat" description="HEAT" evidence="3">
    <location>
        <begin position="100"/>
        <end position="138"/>
    </location>
</feature>
<dbReference type="SUPFAM" id="SSF48371">
    <property type="entry name" value="ARM repeat"/>
    <property type="match status" value="1"/>
</dbReference>
<dbReference type="FunFam" id="1.25.10.10:FF:000062">
    <property type="entry name" value="Serine/threonine-protein phosphatase 2A regulatory subunit A alpha isoform"/>
    <property type="match status" value="1"/>
</dbReference>
<proteinExistence type="inferred from homology"/>
<dbReference type="OrthoDB" id="340346at2759"/>
<sequence>METAATTTNGADTASASNDIYPLALLMDELKHDDVSTRVDAMKKLDKIALALGPQRTRDELIPFLVEVAQDDEDEVFAVLAEELGQFVPFVGGAEFAPILLPPLEILASTEETLVREKAVDSLNIIAKDLSDQLLLENFIPLIERLANADWFSSKVSACGLFKSVIYRVQDDNLRKDLFQLYYHLDQDDTPMVRRAVGKNLPTLVDLLVENADLSTNQDWEFISNIFQNIINDNQDSVKFLGVDCLISIAKFFNAKNDQTHSQELLNSAIKLINDEAWRVRYMAADRFEELTKQFSNNPNHLNELIEPFLNLCDDNEGDVRKAISKQIPGFAKLINNQTIVLTKILPIIQNLSMDEMEDVRSSLALKVNDIAEVLTKDQAIEHLLPILLNMLRDECPEVRLNIISNLKIINDVIGIELLSESLLPAITELAKDGNWRVRLAIIEYIPILAKQLGVEFFDHQLSELCLSWLWDTVYSVRDAAVNNLSKLTEIFGSDWCRDEIIPKLLKMDPQLLKNFIYRFTLLSTLTALCKVVSPKVIASEILPFIVNLSTDSVPNIRFNVAKSYPIIIETLREDEDKTDYTPLITTTIDPSLQKLCEDDDVDVKYFANESLEKCKKLLAV</sequence>
<dbReference type="GO" id="GO:0000775">
    <property type="term" value="C:chromosome, centromeric region"/>
    <property type="evidence" value="ECO:0007669"/>
    <property type="project" value="EnsemblFungi"/>
</dbReference>
<protein>
    <recommendedName>
        <fullName evidence="4">Phosphatase PP2A regulatory subunit A/Splicing factor 3B subunit 1-like HEAT repeat domain-containing protein</fullName>
    </recommendedName>
</protein>
<feature type="repeat" description="HEAT" evidence="3">
    <location>
        <begin position="423"/>
        <end position="461"/>
    </location>
</feature>
<dbReference type="OMA" id="NRVEAMQ"/>
<evidence type="ECO:0000256" key="3">
    <source>
        <dbReference type="PROSITE-ProRule" id="PRU00103"/>
    </source>
</evidence>
<comment type="similarity">
    <text evidence="2">Belongs to the phosphatase 2A regulatory subunit A family.</text>
</comment>
<keyword evidence="6" id="KW-1185">Reference proteome</keyword>
<dbReference type="Pfam" id="PF02985">
    <property type="entry name" value="HEAT"/>
    <property type="match status" value="1"/>
</dbReference>
<dbReference type="GO" id="GO:0005935">
    <property type="term" value="C:cellular bud neck"/>
    <property type="evidence" value="ECO:0007669"/>
    <property type="project" value="EnsemblFungi"/>
</dbReference>
<feature type="repeat" description="HEAT" evidence="3">
    <location>
        <begin position="589"/>
        <end position="621"/>
    </location>
</feature>
<dbReference type="Gene3D" id="1.25.10.10">
    <property type="entry name" value="Leucine-rich Repeat Variant"/>
    <property type="match status" value="1"/>
</dbReference>
<dbReference type="PANTHER" id="PTHR10648">
    <property type="entry name" value="SERINE/THREONINE-PROTEIN PHOSPHATASE PP2A 65 KDA REGULATORY SUBUNIT"/>
    <property type="match status" value="1"/>
</dbReference>
<dbReference type="Proteomes" id="UP000000689">
    <property type="component" value="Chromosome 8"/>
</dbReference>
<evidence type="ECO:0000313" key="6">
    <source>
        <dbReference type="Proteomes" id="UP000000689"/>
    </source>
</evidence>
<evidence type="ECO:0000259" key="4">
    <source>
        <dbReference type="Pfam" id="PF22646"/>
    </source>
</evidence>
<organism evidence="5 6">
    <name type="scientific">Naumovozyma dairenensis (strain ATCC 10597 / BCRC 20456 / CBS 421 / NBRC 0211 / NRRL Y-12639)</name>
    <name type="common">Saccharomyces dairenensis</name>
    <dbReference type="NCBI Taxonomy" id="1071378"/>
    <lineage>
        <taxon>Eukaryota</taxon>
        <taxon>Fungi</taxon>
        <taxon>Dikarya</taxon>
        <taxon>Ascomycota</taxon>
        <taxon>Saccharomycotina</taxon>
        <taxon>Saccharomycetes</taxon>
        <taxon>Saccharomycetales</taxon>
        <taxon>Saccharomycetaceae</taxon>
        <taxon>Naumovozyma</taxon>
    </lineage>
</organism>
<name>G0WF59_NAUDC</name>
<dbReference type="GO" id="GO:0110085">
    <property type="term" value="C:mitotic actomyosin contractile ring"/>
    <property type="evidence" value="ECO:0007669"/>
    <property type="project" value="EnsemblFungi"/>
</dbReference>
<feature type="repeat" description="HEAT" evidence="3">
    <location>
        <begin position="61"/>
        <end position="98"/>
    </location>
</feature>
<dbReference type="HOGENOM" id="CLU_015533_2_1_1"/>
<dbReference type="InterPro" id="IPR054573">
    <property type="entry name" value="PP2A/SF3B1-like_HEAT"/>
</dbReference>
<dbReference type="GO" id="GO:0005829">
    <property type="term" value="C:cytosol"/>
    <property type="evidence" value="ECO:0007669"/>
    <property type="project" value="TreeGrafter"/>
</dbReference>
<evidence type="ECO:0000313" key="5">
    <source>
        <dbReference type="EMBL" id="CCD26420.1"/>
    </source>
</evidence>
<dbReference type="GO" id="GO:0019888">
    <property type="term" value="F:protein phosphatase regulator activity"/>
    <property type="evidence" value="ECO:0007669"/>
    <property type="project" value="TreeGrafter"/>
</dbReference>
<dbReference type="RefSeq" id="XP_003671663.1">
    <property type="nucleotide sequence ID" value="XM_003671615.1"/>
</dbReference>
<evidence type="ECO:0000256" key="1">
    <source>
        <dbReference type="ARBA" id="ARBA00022737"/>
    </source>
</evidence>
<dbReference type="eggNOG" id="KOG0211">
    <property type="taxonomic scope" value="Eukaryota"/>
</dbReference>
<accession>G0WF59</accession>
<feature type="repeat" description="HEAT" evidence="3">
    <location>
        <begin position="305"/>
        <end position="340"/>
    </location>
</feature>
<dbReference type="InterPro" id="IPR021133">
    <property type="entry name" value="HEAT_type_2"/>
</dbReference>
<dbReference type="GeneID" id="11495951"/>
<dbReference type="EMBL" id="HE580274">
    <property type="protein sequence ID" value="CCD26420.1"/>
    <property type="molecule type" value="Genomic_DNA"/>
</dbReference>
<dbReference type="PANTHER" id="PTHR10648:SF4">
    <property type="entry name" value="PROTEIN PHOSPHATASE 2 (FORMERLY 2A), REGULATORY SUBUNIT A, BETA ISOFORM-RELATED"/>
    <property type="match status" value="1"/>
</dbReference>
<dbReference type="GO" id="GO:0030952">
    <property type="term" value="P:establishment or maintenance of cytoskeleton polarity"/>
    <property type="evidence" value="ECO:0007669"/>
    <property type="project" value="EnsemblFungi"/>
</dbReference>
<dbReference type="GO" id="GO:0043332">
    <property type="term" value="C:mating projection tip"/>
    <property type="evidence" value="ECO:0007669"/>
    <property type="project" value="EnsemblFungi"/>
</dbReference>
<feature type="repeat" description="HEAT" evidence="3">
    <location>
        <begin position="542"/>
        <end position="580"/>
    </location>
</feature>
<dbReference type="KEGG" id="ndi:NDAI_0H02460"/>
<feature type="repeat" description="HEAT" evidence="3">
    <location>
        <begin position="345"/>
        <end position="383"/>
    </location>
</feature>
<dbReference type="Pfam" id="PF22646">
    <property type="entry name" value="PPP2R1A-like_HEAT"/>
    <property type="match status" value="1"/>
</dbReference>
<dbReference type="PROSITE" id="PS50077">
    <property type="entry name" value="HEAT_REPEAT"/>
    <property type="match status" value="8"/>
</dbReference>
<dbReference type="GO" id="GO:1990813">
    <property type="term" value="P:meiotic centromeric cohesion protection in anaphase I"/>
    <property type="evidence" value="ECO:0007669"/>
    <property type="project" value="EnsemblFungi"/>
</dbReference>
<dbReference type="InterPro" id="IPR011989">
    <property type="entry name" value="ARM-like"/>
</dbReference>
<evidence type="ECO:0000256" key="2">
    <source>
        <dbReference type="ARBA" id="ARBA00038332"/>
    </source>
</evidence>
<dbReference type="GO" id="GO:0004722">
    <property type="term" value="F:protein serine/threonine phosphatase activity"/>
    <property type="evidence" value="ECO:0007669"/>
    <property type="project" value="EnsemblFungi"/>
</dbReference>
<feature type="repeat" description="HEAT" evidence="3">
    <location>
        <begin position="384"/>
        <end position="422"/>
    </location>
</feature>
<dbReference type="InterPro" id="IPR000357">
    <property type="entry name" value="HEAT"/>
</dbReference>